<feature type="region of interest" description="Disordered" evidence="2">
    <location>
        <begin position="263"/>
        <end position="285"/>
    </location>
</feature>
<evidence type="ECO:0000256" key="2">
    <source>
        <dbReference type="SAM" id="MobiDB-lite"/>
    </source>
</evidence>
<dbReference type="RefSeq" id="WP_344502759.1">
    <property type="nucleotide sequence ID" value="NZ_BAAAQD010000005.1"/>
</dbReference>
<dbReference type="EMBL" id="BAAAQD010000005">
    <property type="protein sequence ID" value="GAA1515401.1"/>
    <property type="molecule type" value="Genomic_DNA"/>
</dbReference>
<feature type="region of interest" description="Disordered" evidence="2">
    <location>
        <begin position="80"/>
        <end position="157"/>
    </location>
</feature>
<dbReference type="PRINTS" id="PR00625">
    <property type="entry name" value="JDOMAIN"/>
</dbReference>
<dbReference type="InterPro" id="IPR036869">
    <property type="entry name" value="J_dom_sf"/>
</dbReference>
<feature type="domain" description="J" evidence="3">
    <location>
        <begin position="8"/>
        <end position="72"/>
    </location>
</feature>
<dbReference type="CDD" id="cd10747">
    <property type="entry name" value="DnaJ_C"/>
    <property type="match status" value="1"/>
</dbReference>
<dbReference type="SUPFAM" id="SSF49493">
    <property type="entry name" value="HSP40/DnaJ peptide-binding domain"/>
    <property type="match status" value="2"/>
</dbReference>
<dbReference type="Gene3D" id="1.10.287.110">
    <property type="entry name" value="DnaJ domain"/>
    <property type="match status" value="1"/>
</dbReference>
<dbReference type="SUPFAM" id="SSF46565">
    <property type="entry name" value="Chaperone J-domain"/>
    <property type="match status" value="1"/>
</dbReference>
<dbReference type="Proteomes" id="UP001501470">
    <property type="component" value="Unassembled WGS sequence"/>
</dbReference>
<feature type="compositionally biased region" description="Low complexity" evidence="2">
    <location>
        <begin position="90"/>
        <end position="107"/>
    </location>
</feature>
<dbReference type="InterPro" id="IPR008971">
    <property type="entry name" value="HSP40/DnaJ_pept-bd"/>
</dbReference>
<keyword evidence="5" id="KW-1185">Reference proteome</keyword>
<protein>
    <submittedName>
        <fullName evidence="4">DnaJ C-terminal domain-containing protein</fullName>
    </submittedName>
</protein>
<evidence type="ECO:0000313" key="4">
    <source>
        <dbReference type="EMBL" id="GAA1515401.1"/>
    </source>
</evidence>
<comment type="caution">
    <text evidence="4">The sequence shown here is derived from an EMBL/GenBank/DDBJ whole genome shotgun (WGS) entry which is preliminary data.</text>
</comment>
<dbReference type="PROSITE" id="PS50076">
    <property type="entry name" value="DNAJ_2"/>
    <property type="match status" value="1"/>
</dbReference>
<accession>A0ABN2ABD7</accession>
<dbReference type="PANTHER" id="PTHR43096:SF52">
    <property type="entry name" value="DNAJ HOMOLOG 1, MITOCHONDRIAL-RELATED"/>
    <property type="match status" value="1"/>
</dbReference>
<dbReference type="InterPro" id="IPR001623">
    <property type="entry name" value="DnaJ_domain"/>
</dbReference>
<feature type="compositionally biased region" description="Low complexity" evidence="2">
    <location>
        <begin position="270"/>
        <end position="285"/>
    </location>
</feature>
<reference evidence="4 5" key="1">
    <citation type="journal article" date="2019" name="Int. J. Syst. Evol. Microbiol.">
        <title>The Global Catalogue of Microorganisms (GCM) 10K type strain sequencing project: providing services to taxonomists for standard genome sequencing and annotation.</title>
        <authorList>
            <consortium name="The Broad Institute Genomics Platform"/>
            <consortium name="The Broad Institute Genome Sequencing Center for Infectious Disease"/>
            <person name="Wu L."/>
            <person name="Ma J."/>
        </authorList>
    </citation>
    <scope>NUCLEOTIDE SEQUENCE [LARGE SCALE GENOMIC DNA]</scope>
    <source>
        <strain evidence="4 5">JCM 15933</strain>
    </source>
</reference>
<evidence type="ECO:0000256" key="1">
    <source>
        <dbReference type="ARBA" id="ARBA00023186"/>
    </source>
</evidence>
<dbReference type="Gene3D" id="2.60.260.20">
    <property type="entry name" value="Urease metallochaperone UreE, N-terminal domain"/>
    <property type="match status" value="2"/>
</dbReference>
<gene>
    <name evidence="4" type="ORF">GCM10009827_032770</name>
</gene>
<evidence type="ECO:0000313" key="5">
    <source>
        <dbReference type="Proteomes" id="UP001501470"/>
    </source>
</evidence>
<dbReference type="InterPro" id="IPR002939">
    <property type="entry name" value="DnaJ_C"/>
</dbReference>
<organism evidence="4 5">
    <name type="scientific">Dactylosporangium maewongense</name>
    <dbReference type="NCBI Taxonomy" id="634393"/>
    <lineage>
        <taxon>Bacteria</taxon>
        <taxon>Bacillati</taxon>
        <taxon>Actinomycetota</taxon>
        <taxon>Actinomycetes</taxon>
        <taxon>Micromonosporales</taxon>
        <taxon>Micromonosporaceae</taxon>
        <taxon>Dactylosporangium</taxon>
    </lineage>
</organism>
<name>A0ABN2ABD7_9ACTN</name>
<feature type="compositionally biased region" description="Basic and acidic residues" evidence="2">
    <location>
        <begin position="131"/>
        <end position="147"/>
    </location>
</feature>
<evidence type="ECO:0000259" key="3">
    <source>
        <dbReference type="PROSITE" id="PS50076"/>
    </source>
</evidence>
<dbReference type="CDD" id="cd06257">
    <property type="entry name" value="DnaJ"/>
    <property type="match status" value="1"/>
</dbReference>
<sequence>MTTVDTRDYYADLGVPRNARREEVRRAYRTLARLHHPDVSREPGAEERFKRIAEAYRVLSDPRRRRDYDATQAAADDWLGSLFQRGGPGPAAAPGRQAPGPQRRQPPYNQPGPRDQAAPGDPTGPANQAGARDRSGSQDGNASRDGKGSQGRAGADNQAELAVSVEDAYHGGRRTITLPGPTGRPRQYTVDIPAGVADRQRVRLAGQGWPGTGGAPDGDLYLVVRLSPHPRYRVRGRDILVELPVAPWEAALGAPVRVQTPAGPVRLDVPPGSSSGRRLRLPELGLPNPRGAAGDLYAKVRIVVPPDLSERERRLYAELAAASTTDPRSPA</sequence>
<dbReference type="Pfam" id="PF00226">
    <property type="entry name" value="DnaJ"/>
    <property type="match status" value="1"/>
</dbReference>
<dbReference type="SMART" id="SM00271">
    <property type="entry name" value="DnaJ"/>
    <property type="match status" value="1"/>
</dbReference>
<dbReference type="PANTHER" id="PTHR43096">
    <property type="entry name" value="DNAJ HOMOLOG 1, MITOCHONDRIAL-RELATED"/>
    <property type="match status" value="1"/>
</dbReference>
<keyword evidence="1" id="KW-0143">Chaperone</keyword>
<proteinExistence type="predicted"/>
<dbReference type="Pfam" id="PF01556">
    <property type="entry name" value="DnaJ_C"/>
    <property type="match status" value="1"/>
</dbReference>